<feature type="transmembrane region" description="Helical" evidence="4">
    <location>
        <begin position="45"/>
        <end position="63"/>
    </location>
</feature>
<feature type="transmembrane region" description="Helical" evidence="4">
    <location>
        <begin position="361"/>
        <end position="381"/>
    </location>
</feature>
<feature type="transmembrane region" description="Helical" evidence="4">
    <location>
        <begin position="272"/>
        <end position="292"/>
    </location>
</feature>
<feature type="transmembrane region" description="Helical" evidence="4">
    <location>
        <begin position="70"/>
        <end position="91"/>
    </location>
</feature>
<feature type="transmembrane region" description="Helical" evidence="4">
    <location>
        <begin position="205"/>
        <end position="230"/>
    </location>
</feature>
<feature type="transmembrane region" description="Helical" evidence="4">
    <location>
        <begin position="332"/>
        <end position="355"/>
    </location>
</feature>
<protein>
    <submittedName>
        <fullName evidence="5">MFS transporter</fullName>
    </submittedName>
</protein>
<gene>
    <name evidence="5" type="ORF">H9654_01920</name>
</gene>
<evidence type="ECO:0000256" key="4">
    <source>
        <dbReference type="SAM" id="Phobius"/>
    </source>
</evidence>
<dbReference type="Proteomes" id="UP000636938">
    <property type="component" value="Unassembled WGS sequence"/>
</dbReference>
<keyword evidence="3 4" id="KW-0472">Membrane</keyword>
<feature type="transmembrane region" description="Helical" evidence="4">
    <location>
        <begin position="131"/>
        <end position="154"/>
    </location>
</feature>
<dbReference type="Gene3D" id="1.20.1250.20">
    <property type="entry name" value="MFS general substrate transporter like domains"/>
    <property type="match status" value="1"/>
</dbReference>
<feature type="transmembrane region" description="Helical" evidence="4">
    <location>
        <begin position="242"/>
        <end position="260"/>
    </location>
</feature>
<dbReference type="GO" id="GO:0022857">
    <property type="term" value="F:transmembrane transporter activity"/>
    <property type="evidence" value="ECO:0007669"/>
    <property type="project" value="InterPro"/>
</dbReference>
<feature type="transmembrane region" description="Helical" evidence="4">
    <location>
        <begin position="160"/>
        <end position="184"/>
    </location>
</feature>
<dbReference type="RefSeq" id="WP_191768570.1">
    <property type="nucleotide sequence ID" value="NZ_JACSQS010000001.1"/>
</dbReference>
<evidence type="ECO:0000256" key="2">
    <source>
        <dbReference type="ARBA" id="ARBA00022989"/>
    </source>
</evidence>
<dbReference type="AlphaFoldDB" id="A0A8X8FRD5"/>
<dbReference type="InterPro" id="IPR011701">
    <property type="entry name" value="MFS"/>
</dbReference>
<name>A0A8X8FRD5_9GAMM</name>
<dbReference type="InterPro" id="IPR052714">
    <property type="entry name" value="MFS_Exporter"/>
</dbReference>
<dbReference type="InterPro" id="IPR036259">
    <property type="entry name" value="MFS_trans_sf"/>
</dbReference>
<keyword evidence="2 4" id="KW-1133">Transmembrane helix</keyword>
<evidence type="ECO:0000313" key="6">
    <source>
        <dbReference type="Proteomes" id="UP000636938"/>
    </source>
</evidence>
<dbReference type="PANTHER" id="PTHR23531">
    <property type="entry name" value="QUINOLENE RESISTANCE PROTEIN NORA"/>
    <property type="match status" value="1"/>
</dbReference>
<feature type="transmembrane region" description="Helical" evidence="4">
    <location>
        <begin position="97"/>
        <end position="119"/>
    </location>
</feature>
<feature type="transmembrane region" description="Helical" evidence="4">
    <location>
        <begin position="298"/>
        <end position="320"/>
    </location>
</feature>
<proteinExistence type="predicted"/>
<dbReference type="PANTHER" id="PTHR23531:SF1">
    <property type="entry name" value="QUINOLENE RESISTANCE PROTEIN NORA"/>
    <property type="match status" value="1"/>
</dbReference>
<evidence type="ECO:0000256" key="1">
    <source>
        <dbReference type="ARBA" id="ARBA00022692"/>
    </source>
</evidence>
<organism evidence="5 6">
    <name type="scientific">Stenotrophomonas lacuserhaii</name>
    <dbReference type="NCBI Taxonomy" id="2760084"/>
    <lineage>
        <taxon>Bacteria</taxon>
        <taxon>Pseudomonadati</taxon>
        <taxon>Pseudomonadota</taxon>
        <taxon>Gammaproteobacteria</taxon>
        <taxon>Lysobacterales</taxon>
        <taxon>Lysobacteraceae</taxon>
        <taxon>Stenotrophomonas</taxon>
    </lineage>
</organism>
<keyword evidence="6" id="KW-1185">Reference proteome</keyword>
<reference evidence="5 6" key="1">
    <citation type="submission" date="2020-08" db="EMBL/GenBank/DDBJ databases">
        <title>A Genomic Blueprint of the Chicken Gut Microbiome.</title>
        <authorList>
            <person name="Gilroy R."/>
            <person name="Ravi A."/>
            <person name="Getino M."/>
            <person name="Pursley I."/>
            <person name="Horton D.L."/>
            <person name="Alikhan N.-F."/>
            <person name="Baker D."/>
            <person name="Gharbi K."/>
            <person name="Hall N."/>
            <person name="Watson M."/>
            <person name="Adriaenssens E.M."/>
            <person name="Foster-Nyarko E."/>
            <person name="Jarju S."/>
            <person name="Secka A."/>
            <person name="Antonio M."/>
            <person name="Oren A."/>
            <person name="Chaudhuri R."/>
            <person name="La Ragione R.M."/>
            <person name="Hildebrand F."/>
            <person name="Pallen M.J."/>
        </authorList>
    </citation>
    <scope>NUCLEOTIDE SEQUENCE [LARGE SCALE GENOMIC DNA]</scope>
    <source>
        <strain evidence="5 6">Sa5BUN4</strain>
    </source>
</reference>
<evidence type="ECO:0000313" key="5">
    <source>
        <dbReference type="EMBL" id="MBD7952949.1"/>
    </source>
</evidence>
<comment type="caution">
    <text evidence="5">The sequence shown here is derived from an EMBL/GenBank/DDBJ whole genome shotgun (WGS) entry which is preliminary data.</text>
</comment>
<dbReference type="EMBL" id="JACSQS010000001">
    <property type="protein sequence ID" value="MBD7952949.1"/>
    <property type="molecule type" value="Genomic_DNA"/>
</dbReference>
<dbReference type="Pfam" id="PF07690">
    <property type="entry name" value="MFS_1"/>
    <property type="match status" value="1"/>
</dbReference>
<dbReference type="SUPFAM" id="SSF103473">
    <property type="entry name" value="MFS general substrate transporter"/>
    <property type="match status" value="1"/>
</dbReference>
<keyword evidence="1 4" id="KW-0812">Transmembrane</keyword>
<accession>A0A8X8FRD5</accession>
<evidence type="ECO:0000256" key="3">
    <source>
        <dbReference type="ARBA" id="ARBA00023136"/>
    </source>
</evidence>
<sequence>MRSSSTLCILFGTLLSAAGYGATFLIASWFRAQGGSELDAGTTLTMALLGTLVGVPLVGWWAGRVDSARLGALGALAMAAGYLLLGSLAGLDPASLPRLAALLVGLGWGMFYLGAPLALSERLNDQQRGPGFTRFSAFQMTGICGSPVVLAALLDNAGLAFSSAFLWVGVTALVAASLLFAFGLSAPRVPATPRLRPWARKITALVPTGAIRPIVMAGLGGAVFSGIMAFQSSLTEGTGASASAFFALHAGTAVVLRLLLVRRLSSWPRGTVVICLLTCLAAGVMCLLGSAVHPAFHGAAAVLTGAGYGLLYPVIQTWAVNASAQEDRHAALTWFVVAYFIGIFGFPAVGGWLLVAAGRSSFIWVLAALVMVELAVATAGGRRGVTAGR</sequence>